<dbReference type="PANTHER" id="PTHR16128">
    <property type="entry name" value="FAD/NAD(P)-BINDING OXIDOREDUCTASE FAMILY PROTEIN"/>
    <property type="match status" value="1"/>
</dbReference>
<feature type="domain" description="Amine oxidase" evidence="1">
    <location>
        <begin position="101"/>
        <end position="329"/>
    </location>
</feature>
<evidence type="ECO:0000313" key="2">
    <source>
        <dbReference type="EMBL" id="RUS95561.1"/>
    </source>
</evidence>
<dbReference type="InterPro" id="IPR036188">
    <property type="entry name" value="FAD/NAD-bd_sf"/>
</dbReference>
<dbReference type="EMBL" id="RSCL01000041">
    <property type="protein sequence ID" value="RUS95561.1"/>
    <property type="molecule type" value="Genomic_DNA"/>
</dbReference>
<sequence>MTDVVIIGAGMAGLVCAQQLTQAGYSVLVVEKSRGFGGRVATRRLHNTCADHGACYLKPKGKLMTQFVELLIQRNILQVWNGTFMEKTQNIVSSMQPRYVSPNGMSSIAKFLAQGLDVILERRVVEVNFDDNQWRLTLESHQSISTKVLITAIPAPQALTLLEPLEGSILNSTFINKLRSVEFFPSITVMAGYPATSTPLPQWKAITFENDNILGWIGFDSTKRLNPSQPVFVVQSSADFAAQNLETQDLQPVGQQMLRTVANSVGFDWLASPDWLQVHRWRYAFPKHPLQETFLTAETLQPLVCCGDWCGGNLISGAVDSGLSAASAVNSQLRPNTTLEDWKL</sequence>
<proteinExistence type="predicted"/>
<reference evidence="2" key="1">
    <citation type="submission" date="2018-12" db="EMBL/GenBank/DDBJ databases">
        <authorList>
            <person name="Will S."/>
            <person name="Neumann-Schaal M."/>
            <person name="Henke P."/>
        </authorList>
    </citation>
    <scope>NUCLEOTIDE SEQUENCE</scope>
    <source>
        <strain evidence="2">PCC 7102</strain>
    </source>
</reference>
<dbReference type="Proteomes" id="UP000271624">
    <property type="component" value="Unassembled WGS sequence"/>
</dbReference>
<dbReference type="PRINTS" id="PR00420">
    <property type="entry name" value="RNGMNOXGNASE"/>
</dbReference>
<dbReference type="Gene3D" id="3.90.660.10">
    <property type="match status" value="1"/>
</dbReference>
<reference evidence="2" key="2">
    <citation type="journal article" date="2019" name="Genome Biol. Evol.">
        <title>Day and night: Metabolic profiles and evolutionary relationships of six axenic non-marine cyanobacteria.</title>
        <authorList>
            <person name="Will S.E."/>
            <person name="Henke P."/>
            <person name="Boedeker C."/>
            <person name="Huang S."/>
            <person name="Brinkmann H."/>
            <person name="Rohde M."/>
            <person name="Jarek M."/>
            <person name="Friedl T."/>
            <person name="Seufert S."/>
            <person name="Schumacher M."/>
            <person name="Overmann J."/>
            <person name="Neumann-Schaal M."/>
            <person name="Petersen J."/>
        </authorList>
    </citation>
    <scope>NUCLEOTIDE SEQUENCE [LARGE SCALE GENOMIC DNA]</scope>
    <source>
        <strain evidence="2">PCC 7102</strain>
    </source>
</reference>
<evidence type="ECO:0000313" key="3">
    <source>
        <dbReference type="Proteomes" id="UP000271624"/>
    </source>
</evidence>
<protein>
    <recommendedName>
        <fullName evidence="1">Amine oxidase domain-containing protein</fullName>
    </recommendedName>
</protein>
<dbReference type="GO" id="GO:0016491">
    <property type="term" value="F:oxidoreductase activity"/>
    <property type="evidence" value="ECO:0007669"/>
    <property type="project" value="InterPro"/>
</dbReference>
<dbReference type="PANTHER" id="PTHR16128:SF5">
    <property type="entry name" value="FAD_NAD(P)-BINDING OXIDOREDUCTASE FAMILY PROTEIN"/>
    <property type="match status" value="1"/>
</dbReference>
<name>A0A3S1C581_9CYAN</name>
<keyword evidence="3" id="KW-1185">Reference proteome</keyword>
<dbReference type="Pfam" id="PF01593">
    <property type="entry name" value="Amino_oxidase"/>
    <property type="match status" value="1"/>
</dbReference>
<comment type="caution">
    <text evidence="2">The sequence shown here is derived from an EMBL/GenBank/DDBJ whole genome shotgun (WGS) entry which is preliminary data.</text>
</comment>
<gene>
    <name evidence="2" type="ORF">DSM106972_090370</name>
</gene>
<dbReference type="InterPro" id="IPR002937">
    <property type="entry name" value="Amino_oxidase"/>
</dbReference>
<dbReference type="RefSeq" id="WP_127086994.1">
    <property type="nucleotide sequence ID" value="NZ_RSCL01000041.1"/>
</dbReference>
<evidence type="ECO:0000259" key="1">
    <source>
        <dbReference type="Pfam" id="PF01593"/>
    </source>
</evidence>
<dbReference type="AlphaFoldDB" id="A0A3S1C581"/>
<organism evidence="2 3">
    <name type="scientific">Dulcicalothrix desertica PCC 7102</name>
    <dbReference type="NCBI Taxonomy" id="232991"/>
    <lineage>
        <taxon>Bacteria</taxon>
        <taxon>Bacillati</taxon>
        <taxon>Cyanobacteriota</taxon>
        <taxon>Cyanophyceae</taxon>
        <taxon>Nostocales</taxon>
        <taxon>Calotrichaceae</taxon>
        <taxon>Dulcicalothrix</taxon>
    </lineage>
</organism>
<accession>A0A3S1C581</accession>
<dbReference type="Gene3D" id="3.50.50.60">
    <property type="entry name" value="FAD/NAD(P)-binding domain"/>
    <property type="match status" value="1"/>
</dbReference>
<dbReference type="SUPFAM" id="SSF51905">
    <property type="entry name" value="FAD/NAD(P)-binding domain"/>
    <property type="match status" value="1"/>
</dbReference>
<dbReference type="OrthoDB" id="5792777at2"/>
<dbReference type="Pfam" id="PF13450">
    <property type="entry name" value="NAD_binding_8"/>
    <property type="match status" value="1"/>
</dbReference>